<evidence type="ECO:0000313" key="2">
    <source>
        <dbReference type="EMBL" id="QXP45089.1"/>
    </source>
</evidence>
<name>A0A8F5XTC5_9VIRU</name>
<feature type="compositionally biased region" description="Basic and acidic residues" evidence="1">
    <location>
        <begin position="103"/>
        <end position="115"/>
    </location>
</feature>
<proteinExistence type="predicted"/>
<feature type="region of interest" description="Disordered" evidence="1">
    <location>
        <begin position="95"/>
        <end position="115"/>
    </location>
</feature>
<protein>
    <submittedName>
        <fullName evidence="2">Uncharacterized protein</fullName>
    </submittedName>
</protein>
<evidence type="ECO:0000256" key="1">
    <source>
        <dbReference type="SAM" id="MobiDB-lite"/>
    </source>
</evidence>
<reference evidence="2" key="1">
    <citation type="submission" date="2021-04" db="EMBL/GenBank/DDBJ databases">
        <title>Genomes of microviruses identified in yellow-bellied marmot fecal samples.</title>
        <authorList>
            <person name="Varsani A."/>
            <person name="Kraberger S."/>
            <person name="Chatterjee A."/>
            <person name="Richet C."/>
            <person name="Fontenele R.S."/>
            <person name="Schmidlin K."/>
            <person name="Blumstein D.T."/>
        </authorList>
    </citation>
    <scope>NUCLEOTIDE SEQUENCE</scope>
    <source>
        <strain evidence="2">Mar49</strain>
    </source>
</reference>
<accession>A0A8F5XTC5</accession>
<sequence>MQNRYLTYNNMKTVIIRNKHNMQPVETYEAESIETKVRRILDENEPITDGAPIIYTEKKDGVLPEFNIRTDRWQIAIDAMGKVSSYEASQYVKSGENPTTMEFKGEGEAKAPEAN</sequence>
<organism evidence="2">
    <name type="scientific">Microvirus mar49</name>
    <dbReference type="NCBI Taxonomy" id="2851184"/>
    <lineage>
        <taxon>Viruses</taxon>
        <taxon>Monodnaviria</taxon>
        <taxon>Sangervirae</taxon>
        <taxon>Phixviricota</taxon>
        <taxon>Malgrandaviricetes</taxon>
        <taxon>Petitvirales</taxon>
        <taxon>Microviridae</taxon>
    </lineage>
</organism>
<dbReference type="EMBL" id="MZ089795">
    <property type="protein sequence ID" value="QXP45089.1"/>
    <property type="molecule type" value="Genomic_DNA"/>
</dbReference>